<evidence type="ECO:0000313" key="2">
    <source>
        <dbReference type="Proteomes" id="UP000824025"/>
    </source>
</evidence>
<sequence>MTESELTAFALSLAGTAADCPFAEKDGALVFRHADTKKWFGLLLSVQRRYFGEGEGSEVCLNAKCPPELSAMLRQSYAGILPAYHMNKEQWVTVRLGCGVPDEEIRNILLLSRELTRKKGKVKEK</sequence>
<accession>A0A9D2II02</accession>
<protein>
    <submittedName>
        <fullName evidence="1">MmcQ/YjbR family DNA-binding protein</fullName>
    </submittedName>
</protein>
<keyword evidence="1" id="KW-0238">DNA-binding</keyword>
<gene>
    <name evidence="1" type="ORF">H9726_04955</name>
</gene>
<dbReference type="InterPro" id="IPR038056">
    <property type="entry name" value="YjbR-like_sf"/>
</dbReference>
<dbReference type="AlphaFoldDB" id="A0A9D2II02"/>
<dbReference type="InterPro" id="IPR007351">
    <property type="entry name" value="YjbR"/>
</dbReference>
<comment type="caution">
    <text evidence="1">The sequence shown here is derived from an EMBL/GenBank/DDBJ whole genome shotgun (WGS) entry which is preliminary data.</text>
</comment>
<dbReference type="InterPro" id="IPR058532">
    <property type="entry name" value="YjbR/MT2646/Rv2570-like"/>
</dbReference>
<dbReference type="SUPFAM" id="SSF142906">
    <property type="entry name" value="YjbR-like"/>
    <property type="match status" value="1"/>
</dbReference>
<dbReference type="Proteomes" id="UP000824025">
    <property type="component" value="Unassembled WGS sequence"/>
</dbReference>
<reference evidence="1" key="2">
    <citation type="submission" date="2021-04" db="EMBL/GenBank/DDBJ databases">
        <authorList>
            <person name="Gilroy R."/>
        </authorList>
    </citation>
    <scope>NUCLEOTIDE SEQUENCE</scope>
    <source>
        <strain evidence="1">CHK192-19661</strain>
    </source>
</reference>
<dbReference type="EMBL" id="DXCF01000027">
    <property type="protein sequence ID" value="HIZ09822.1"/>
    <property type="molecule type" value="Genomic_DNA"/>
</dbReference>
<name>A0A9D2II02_9FIRM</name>
<evidence type="ECO:0000313" key="1">
    <source>
        <dbReference type="EMBL" id="HIZ09822.1"/>
    </source>
</evidence>
<dbReference type="PANTHER" id="PTHR35145">
    <property type="entry name" value="CYTOPLASMIC PROTEIN-RELATED"/>
    <property type="match status" value="1"/>
</dbReference>
<reference evidence="1" key="1">
    <citation type="journal article" date="2021" name="PeerJ">
        <title>Extensive microbial diversity within the chicken gut microbiome revealed by metagenomics and culture.</title>
        <authorList>
            <person name="Gilroy R."/>
            <person name="Ravi A."/>
            <person name="Getino M."/>
            <person name="Pursley I."/>
            <person name="Horton D.L."/>
            <person name="Alikhan N.F."/>
            <person name="Baker D."/>
            <person name="Gharbi K."/>
            <person name="Hall N."/>
            <person name="Watson M."/>
            <person name="Adriaenssens E.M."/>
            <person name="Foster-Nyarko E."/>
            <person name="Jarju S."/>
            <person name="Secka A."/>
            <person name="Antonio M."/>
            <person name="Oren A."/>
            <person name="Chaudhuri R.R."/>
            <person name="La Ragione R."/>
            <person name="Hildebrand F."/>
            <person name="Pallen M.J."/>
        </authorList>
    </citation>
    <scope>NUCLEOTIDE SEQUENCE</scope>
    <source>
        <strain evidence="1">CHK192-19661</strain>
    </source>
</reference>
<dbReference type="Pfam" id="PF04237">
    <property type="entry name" value="YjbR"/>
    <property type="match status" value="1"/>
</dbReference>
<dbReference type="Gene3D" id="3.90.1150.30">
    <property type="match status" value="1"/>
</dbReference>
<organism evidence="1 2">
    <name type="scientific">Candidatus Borkfalkia avicola</name>
    <dbReference type="NCBI Taxonomy" id="2838503"/>
    <lineage>
        <taxon>Bacteria</taxon>
        <taxon>Bacillati</taxon>
        <taxon>Bacillota</taxon>
        <taxon>Clostridia</taxon>
        <taxon>Christensenellales</taxon>
        <taxon>Christensenellaceae</taxon>
        <taxon>Candidatus Borkfalkia</taxon>
    </lineage>
</organism>
<dbReference type="PANTHER" id="PTHR35145:SF1">
    <property type="entry name" value="CYTOPLASMIC PROTEIN"/>
    <property type="match status" value="1"/>
</dbReference>
<proteinExistence type="predicted"/>
<dbReference type="GO" id="GO:0003677">
    <property type="term" value="F:DNA binding"/>
    <property type="evidence" value="ECO:0007669"/>
    <property type="project" value="UniProtKB-KW"/>
</dbReference>